<feature type="transmembrane region" description="Helical" evidence="8">
    <location>
        <begin position="79"/>
        <end position="98"/>
    </location>
</feature>
<feature type="non-terminal residue" evidence="9">
    <location>
        <position position="1"/>
    </location>
</feature>
<comment type="subcellular location">
    <subcellularLocation>
        <location evidence="1">Membrane</location>
        <topology evidence="1">Multi-pass membrane protein</topology>
    </subcellularLocation>
</comment>
<comment type="caution">
    <text evidence="9">The sequence shown here is derived from an EMBL/GenBank/DDBJ whole genome shotgun (WGS) entry which is preliminary data.</text>
</comment>
<comment type="similarity">
    <text evidence="5">Belongs to the laat-1 family.</text>
</comment>
<comment type="catalytic activity">
    <reaction evidence="6">
        <text>L-histidine(out) + L-arginine(in) = L-histidine(in) + L-arginine(out)</text>
        <dbReference type="Rhea" id="RHEA:71063"/>
        <dbReference type="ChEBI" id="CHEBI:32682"/>
        <dbReference type="ChEBI" id="CHEBI:57595"/>
    </reaction>
</comment>
<evidence type="ECO:0000256" key="8">
    <source>
        <dbReference type="SAM" id="Phobius"/>
    </source>
</evidence>
<dbReference type="PANTHER" id="PTHR16201">
    <property type="entry name" value="SEVEN TRANSMEMBRANE PROTEIN 1-RELATED"/>
    <property type="match status" value="1"/>
</dbReference>
<feature type="transmembrane region" description="Helical" evidence="8">
    <location>
        <begin position="199"/>
        <end position="222"/>
    </location>
</feature>
<dbReference type="Gene3D" id="1.20.1280.290">
    <property type="match status" value="2"/>
</dbReference>
<evidence type="ECO:0000256" key="6">
    <source>
        <dbReference type="ARBA" id="ARBA00050768"/>
    </source>
</evidence>
<feature type="transmembrane region" description="Helical" evidence="8">
    <location>
        <begin position="242"/>
        <end position="258"/>
    </location>
</feature>
<gene>
    <name evidence="9" type="ORF">CI238_07079</name>
</gene>
<dbReference type="Proteomes" id="UP000076584">
    <property type="component" value="Unassembled WGS sequence"/>
</dbReference>
<dbReference type="GO" id="GO:0015174">
    <property type="term" value="F:basic amino acid transmembrane transporter activity"/>
    <property type="evidence" value="ECO:0007669"/>
    <property type="project" value="UniProtKB-ARBA"/>
</dbReference>
<feature type="transmembrane region" description="Helical" evidence="8">
    <location>
        <begin position="303"/>
        <end position="326"/>
    </location>
</feature>
<proteinExistence type="inferred from homology"/>
<organism evidence="9 10">
    <name type="scientific">Colletotrichum incanum</name>
    <name type="common">Soybean anthracnose fungus</name>
    <dbReference type="NCBI Taxonomy" id="1573173"/>
    <lineage>
        <taxon>Eukaryota</taxon>
        <taxon>Fungi</taxon>
        <taxon>Dikarya</taxon>
        <taxon>Ascomycota</taxon>
        <taxon>Pezizomycotina</taxon>
        <taxon>Sordariomycetes</taxon>
        <taxon>Hypocreomycetidae</taxon>
        <taxon>Glomerellales</taxon>
        <taxon>Glomerellaceae</taxon>
        <taxon>Colletotrichum</taxon>
        <taxon>Colletotrichum spaethianum species complex</taxon>
    </lineage>
</organism>
<reference evidence="9 10" key="1">
    <citation type="submission" date="2015-06" db="EMBL/GenBank/DDBJ databases">
        <title>Survival trade-offs in plant roots during colonization by closely related pathogenic and mutualistic fungi.</title>
        <authorList>
            <person name="Hacquard S."/>
            <person name="Kracher B."/>
            <person name="Hiruma K."/>
            <person name="Weinman A."/>
            <person name="Muench P."/>
            <person name="Garrido Oter R."/>
            <person name="Ver Loren van Themaat E."/>
            <person name="Dallerey J.-F."/>
            <person name="Damm U."/>
            <person name="Henrissat B."/>
            <person name="Lespinet O."/>
            <person name="Thon M."/>
            <person name="Kemen E."/>
            <person name="McHardy A.C."/>
            <person name="Schulze-Lefert P."/>
            <person name="O'Connell R.J."/>
        </authorList>
    </citation>
    <scope>NUCLEOTIDE SEQUENCE [LARGE SCALE GENOMIC DNA]</scope>
    <source>
        <strain evidence="9 10">MAFF 238704</strain>
    </source>
</reference>
<feature type="transmembrane region" description="Helical" evidence="8">
    <location>
        <begin position="278"/>
        <end position="297"/>
    </location>
</feature>
<dbReference type="EMBL" id="LFIW01002656">
    <property type="protein sequence ID" value="KZL64945.1"/>
    <property type="molecule type" value="Genomic_DNA"/>
</dbReference>
<accession>A0A166MSD6</accession>
<sequence>LCFITLIQLPFCDSRGFLTTFSIMATANAGWLAPLTQSFISQDDISEILGSISMAAFLCLLLPQLAANYRLKSADSLSMAFLFIWLLGDVTNLLGGLANHIAPASIAVTSYLCFSDSTLICQCLYYNSKQRLSSSGRSILIASQTPDSQPLLGPSLSAREASASGHPQEANSESAGTLQEDKKTPAEAIRTLHDWRYNLACILAVHLLGITGWFVLCSIGLLGGGRSPGSGSITDAQGISESFGSALGVVGAVCYLCARIPQIIKNHRGKSCEGLAPLFLLLSITGNLTYGLSVIAYKQDRDYLLTSLPWLMGSLGTILEDGVILLQVRLYSRLKASSQSSGA</sequence>
<feature type="region of interest" description="Disordered" evidence="7">
    <location>
        <begin position="157"/>
        <end position="183"/>
    </location>
</feature>
<dbReference type="GO" id="GO:0098852">
    <property type="term" value="C:lytic vacuole membrane"/>
    <property type="evidence" value="ECO:0007669"/>
    <property type="project" value="UniProtKB-ARBA"/>
</dbReference>
<dbReference type="Pfam" id="PF04193">
    <property type="entry name" value="PQ-loop"/>
    <property type="match status" value="2"/>
</dbReference>
<evidence type="ECO:0000256" key="2">
    <source>
        <dbReference type="ARBA" id="ARBA00022692"/>
    </source>
</evidence>
<name>A0A166MSD6_COLIC</name>
<keyword evidence="10" id="KW-1185">Reference proteome</keyword>
<evidence type="ECO:0000256" key="3">
    <source>
        <dbReference type="ARBA" id="ARBA00022989"/>
    </source>
</evidence>
<evidence type="ECO:0000313" key="9">
    <source>
        <dbReference type="EMBL" id="KZL64945.1"/>
    </source>
</evidence>
<evidence type="ECO:0000256" key="4">
    <source>
        <dbReference type="ARBA" id="ARBA00023136"/>
    </source>
</evidence>
<keyword evidence="2 8" id="KW-0812">Transmembrane</keyword>
<keyword evidence="3 8" id="KW-1133">Transmembrane helix</keyword>
<dbReference type="PANTHER" id="PTHR16201:SF44">
    <property type="entry name" value="SEVEN TRANSMEMBRANE PROTEIN 1"/>
    <property type="match status" value="1"/>
</dbReference>
<dbReference type="SMART" id="SM00679">
    <property type="entry name" value="CTNS"/>
    <property type="match status" value="2"/>
</dbReference>
<feature type="transmembrane region" description="Helical" evidence="8">
    <location>
        <begin position="48"/>
        <end position="67"/>
    </location>
</feature>
<dbReference type="InterPro" id="IPR051415">
    <property type="entry name" value="LAAT-1"/>
</dbReference>
<evidence type="ECO:0000256" key="5">
    <source>
        <dbReference type="ARBA" id="ARBA00038039"/>
    </source>
</evidence>
<dbReference type="InterPro" id="IPR006603">
    <property type="entry name" value="PQ-loop_rpt"/>
</dbReference>
<dbReference type="GO" id="GO:0034486">
    <property type="term" value="P:vacuolar transmembrane transport"/>
    <property type="evidence" value="ECO:0007669"/>
    <property type="project" value="UniProtKB-ARBA"/>
</dbReference>
<protein>
    <submittedName>
        <fullName evidence="9">Protein rtc2</fullName>
    </submittedName>
</protein>
<evidence type="ECO:0000256" key="1">
    <source>
        <dbReference type="ARBA" id="ARBA00004141"/>
    </source>
</evidence>
<keyword evidence="4 8" id="KW-0472">Membrane</keyword>
<evidence type="ECO:0000256" key="7">
    <source>
        <dbReference type="SAM" id="MobiDB-lite"/>
    </source>
</evidence>
<dbReference type="AlphaFoldDB" id="A0A166MSD6"/>
<evidence type="ECO:0000313" key="10">
    <source>
        <dbReference type="Proteomes" id="UP000076584"/>
    </source>
</evidence>
<dbReference type="FunFam" id="1.20.1280.290:FF:000009">
    <property type="entry name" value="PQ loop repeat family protein"/>
    <property type="match status" value="1"/>
</dbReference>